<evidence type="ECO:0000313" key="1">
    <source>
        <dbReference type="EMBL" id="MCV2883832.1"/>
    </source>
</evidence>
<proteinExistence type="predicted"/>
<keyword evidence="2" id="KW-1185">Reference proteome</keyword>
<sequence length="138" mass="15418">MQSIRPESRVFRKDNVIFEVGSNLYDEKDVEQCVKNIALVSNGLERWVLISIPDKSKGITPEGAETAVDLLNQALHGTCAALLVLTTTTSAKIFAHSLEQHGLEHKFFCSESLMELLIKAETILDDPTLFMDNKRITN</sequence>
<dbReference type="Proteomes" id="UP001652504">
    <property type="component" value="Unassembled WGS sequence"/>
</dbReference>
<name>A0ABT3A5H0_9ALTE</name>
<organism evidence="1 2">
    <name type="scientific">Fluctibacter corallii</name>
    <dbReference type="NCBI Taxonomy" id="2984329"/>
    <lineage>
        <taxon>Bacteria</taxon>
        <taxon>Pseudomonadati</taxon>
        <taxon>Pseudomonadota</taxon>
        <taxon>Gammaproteobacteria</taxon>
        <taxon>Alteromonadales</taxon>
        <taxon>Alteromonadaceae</taxon>
        <taxon>Fluctibacter</taxon>
    </lineage>
</organism>
<accession>A0ABT3A5H0</accession>
<comment type="caution">
    <text evidence="1">The sequence shown here is derived from an EMBL/GenBank/DDBJ whole genome shotgun (WGS) entry which is preliminary data.</text>
</comment>
<gene>
    <name evidence="1" type="ORF">OE749_03840</name>
</gene>
<protein>
    <submittedName>
        <fullName evidence="1">Uncharacterized protein</fullName>
    </submittedName>
</protein>
<dbReference type="EMBL" id="JAOWKX010000002">
    <property type="protein sequence ID" value="MCV2883832.1"/>
    <property type="molecule type" value="Genomic_DNA"/>
</dbReference>
<dbReference type="RefSeq" id="WP_263711046.1">
    <property type="nucleotide sequence ID" value="NZ_JAOWKX010000002.1"/>
</dbReference>
<evidence type="ECO:0000313" key="2">
    <source>
        <dbReference type="Proteomes" id="UP001652504"/>
    </source>
</evidence>
<reference evidence="1 2" key="1">
    <citation type="submission" date="2022-10" db="EMBL/GenBank/DDBJ databases">
        <title>Aestuariibacter sp. AA17 isolated from Montipora capitata coral fragment.</title>
        <authorList>
            <person name="Emsley S.A."/>
            <person name="Pfannmuller K.M."/>
            <person name="Loughran R.M."/>
            <person name="Shlafstein M."/>
            <person name="Papke E."/>
            <person name="Saw J.H."/>
            <person name="Ushijima B."/>
            <person name="Videau P."/>
        </authorList>
    </citation>
    <scope>NUCLEOTIDE SEQUENCE [LARGE SCALE GENOMIC DNA]</scope>
    <source>
        <strain evidence="1 2">AA17</strain>
    </source>
</reference>